<dbReference type="PANTHER" id="PTHR35010:SF2">
    <property type="entry name" value="BLL4672 PROTEIN"/>
    <property type="match status" value="1"/>
</dbReference>
<protein>
    <submittedName>
        <fullName evidence="2">Helix-turn-helix domain-containing protein</fullName>
    </submittedName>
</protein>
<dbReference type="InterPro" id="IPR041413">
    <property type="entry name" value="MLTR_LBD"/>
</dbReference>
<dbReference type="EMBL" id="SAYU02000005">
    <property type="protein sequence ID" value="NHA66960.1"/>
    <property type="molecule type" value="Genomic_DNA"/>
</dbReference>
<organism evidence="2 3">
    <name type="scientific">Phycicoccus flavus</name>
    <dbReference type="NCBI Taxonomy" id="2502783"/>
    <lineage>
        <taxon>Bacteria</taxon>
        <taxon>Bacillati</taxon>
        <taxon>Actinomycetota</taxon>
        <taxon>Actinomycetes</taxon>
        <taxon>Micrococcales</taxon>
        <taxon>Intrasporangiaceae</taxon>
        <taxon>Phycicoccus</taxon>
    </lineage>
</organism>
<dbReference type="InterPro" id="IPR001387">
    <property type="entry name" value="Cro/C1-type_HTH"/>
</dbReference>
<dbReference type="SUPFAM" id="SSF47413">
    <property type="entry name" value="lambda repressor-like DNA-binding domains"/>
    <property type="match status" value="1"/>
</dbReference>
<dbReference type="Proteomes" id="UP000287866">
    <property type="component" value="Unassembled WGS sequence"/>
</dbReference>
<dbReference type="PROSITE" id="PS50943">
    <property type="entry name" value="HTH_CROC1"/>
    <property type="match status" value="1"/>
</dbReference>
<gene>
    <name evidence="2" type="ORF">EPD83_002675</name>
</gene>
<proteinExistence type="predicted"/>
<keyword evidence="3" id="KW-1185">Reference proteome</keyword>
<dbReference type="InterPro" id="IPR010982">
    <property type="entry name" value="Lambda_DNA-bd_dom_sf"/>
</dbReference>
<dbReference type="Gene3D" id="3.30.450.180">
    <property type="match status" value="1"/>
</dbReference>
<dbReference type="GO" id="GO:0003677">
    <property type="term" value="F:DNA binding"/>
    <property type="evidence" value="ECO:0007669"/>
    <property type="project" value="InterPro"/>
</dbReference>
<evidence type="ECO:0000313" key="2">
    <source>
        <dbReference type="EMBL" id="NHA66960.1"/>
    </source>
</evidence>
<dbReference type="AlphaFoldDB" id="A0A8T6R0H3"/>
<sequence>MTGTRGDRAQLAHFLRTRREALRPEDVGLPRGPRRRTGGLRREEVAALSGMSSDYLGRIEQQRGPHPSEPMLAALARGLRLSLDERDHLFRLGGFPTPSRAGRHQHVDAGIMRILDRLQDTPAMVLGAAGECLAITPPAAAVFGDHTGADGPGRSAVHRWFTDPASREVYPAQDREQRGAEMVADLRAAYARHGDASTAGEVVAALTAESAEFRALWARHDVRHKHSQRKRLVSDVGLLEVYCTTLFDAEQSQSLLVFTAASAETAERLRLLGVIGTTSFPPGDEPA</sequence>
<name>A0A8T6R0H3_9MICO</name>
<feature type="domain" description="HTH cro/C1-type" evidence="1">
    <location>
        <begin position="39"/>
        <end position="86"/>
    </location>
</feature>
<dbReference type="RefSeq" id="WP_165566178.1">
    <property type="nucleotide sequence ID" value="NZ_SAYU02000005.1"/>
</dbReference>
<dbReference type="Pfam" id="PF17765">
    <property type="entry name" value="MLTR_LBD"/>
    <property type="match status" value="1"/>
</dbReference>
<dbReference type="SMART" id="SM00530">
    <property type="entry name" value="HTH_XRE"/>
    <property type="match status" value="1"/>
</dbReference>
<dbReference type="Pfam" id="PF13560">
    <property type="entry name" value="HTH_31"/>
    <property type="match status" value="1"/>
</dbReference>
<dbReference type="Gene3D" id="1.10.260.40">
    <property type="entry name" value="lambda repressor-like DNA-binding domains"/>
    <property type="match status" value="1"/>
</dbReference>
<dbReference type="CDD" id="cd00093">
    <property type="entry name" value="HTH_XRE"/>
    <property type="match status" value="1"/>
</dbReference>
<accession>A0A8T6R0H3</accession>
<evidence type="ECO:0000313" key="3">
    <source>
        <dbReference type="Proteomes" id="UP000287866"/>
    </source>
</evidence>
<evidence type="ECO:0000259" key="1">
    <source>
        <dbReference type="PROSITE" id="PS50943"/>
    </source>
</evidence>
<reference evidence="2" key="1">
    <citation type="submission" date="2020-03" db="EMBL/GenBank/DDBJ databases">
        <title>Phycicoccus flavus sp. nov., a novel endophytic actinobacterium isolated from branch of Kandelia candel.</title>
        <authorList>
            <person name="Tuo L."/>
        </authorList>
    </citation>
    <scope>NUCLEOTIDE SEQUENCE</scope>
    <source>
        <strain evidence="2">CMS6Z-2</strain>
    </source>
</reference>
<dbReference type="PANTHER" id="PTHR35010">
    <property type="entry name" value="BLL4672 PROTEIN-RELATED"/>
    <property type="match status" value="1"/>
</dbReference>
<comment type="caution">
    <text evidence="2">The sequence shown here is derived from an EMBL/GenBank/DDBJ whole genome shotgun (WGS) entry which is preliminary data.</text>
</comment>